<evidence type="ECO:0000313" key="3">
    <source>
        <dbReference type="Proteomes" id="UP001474120"/>
    </source>
</evidence>
<gene>
    <name evidence="2" type="ORF">AABB81_14055</name>
</gene>
<proteinExistence type="predicted"/>
<keyword evidence="3" id="KW-1185">Reference proteome</keyword>
<reference evidence="2 3" key="1">
    <citation type="submission" date="2024-04" db="EMBL/GenBank/DDBJ databases">
        <title>whole genome sequencing of Lutimonas vermicola strain IMCC1616.</title>
        <authorList>
            <person name="Bae S.S."/>
        </authorList>
    </citation>
    <scope>NUCLEOTIDE SEQUENCE [LARGE SCALE GENOMIC DNA]</scope>
    <source>
        <strain evidence="2 3">IMCC1616</strain>
    </source>
</reference>
<evidence type="ECO:0000256" key="1">
    <source>
        <dbReference type="SAM" id="Phobius"/>
    </source>
</evidence>
<comment type="caution">
    <text evidence="2">The sequence shown here is derived from an EMBL/GenBank/DDBJ whole genome shotgun (WGS) entry which is preliminary data.</text>
</comment>
<protein>
    <submittedName>
        <fullName evidence="2">Uncharacterized protein</fullName>
    </submittedName>
</protein>
<dbReference type="RefSeq" id="WP_342161189.1">
    <property type="nucleotide sequence ID" value="NZ_JBCDNA010000003.1"/>
</dbReference>
<evidence type="ECO:0000313" key="2">
    <source>
        <dbReference type="EMBL" id="MEL4457028.1"/>
    </source>
</evidence>
<keyword evidence="1" id="KW-0812">Transmembrane</keyword>
<name>A0ABU9L3L7_9FLAO</name>
<accession>A0ABU9L3L7</accession>
<dbReference type="EMBL" id="JBCDNA010000003">
    <property type="protein sequence ID" value="MEL4457028.1"/>
    <property type="molecule type" value="Genomic_DNA"/>
</dbReference>
<sequence>MTVIAGLFLVFNTITQFNAPGLGLLKSAVKGFVYVTFTMGVLIIAKSGIELFYKYSFKR</sequence>
<keyword evidence="1" id="KW-1133">Transmembrane helix</keyword>
<feature type="transmembrane region" description="Helical" evidence="1">
    <location>
        <begin position="32"/>
        <end position="53"/>
    </location>
</feature>
<keyword evidence="1" id="KW-0472">Membrane</keyword>
<organism evidence="2 3">
    <name type="scientific">Lutimonas vermicola</name>
    <dbReference type="NCBI Taxonomy" id="414288"/>
    <lineage>
        <taxon>Bacteria</taxon>
        <taxon>Pseudomonadati</taxon>
        <taxon>Bacteroidota</taxon>
        <taxon>Flavobacteriia</taxon>
        <taxon>Flavobacteriales</taxon>
        <taxon>Flavobacteriaceae</taxon>
        <taxon>Lutimonas</taxon>
    </lineage>
</organism>
<dbReference type="Proteomes" id="UP001474120">
    <property type="component" value="Unassembled WGS sequence"/>
</dbReference>